<gene>
    <name evidence="4" type="ORF">PHMEG_00029507</name>
</gene>
<evidence type="ECO:0000313" key="4">
    <source>
        <dbReference type="EMBL" id="OWY99481.1"/>
    </source>
</evidence>
<name>A0A225V2D0_9STRA</name>
<dbReference type="InterPro" id="IPR002156">
    <property type="entry name" value="RNaseH_domain"/>
</dbReference>
<accession>A0A225V2D0</accession>
<dbReference type="Gene3D" id="3.30.420.10">
    <property type="entry name" value="Ribonuclease H-like superfamily/Ribonuclease H"/>
    <property type="match status" value="1"/>
</dbReference>
<keyword evidence="4" id="KW-0695">RNA-directed DNA polymerase</keyword>
<dbReference type="Pfam" id="PF17919">
    <property type="entry name" value="RT_RNaseH_2"/>
    <property type="match status" value="1"/>
</dbReference>
<dbReference type="InterPro" id="IPR043128">
    <property type="entry name" value="Rev_trsase/Diguanyl_cyclase"/>
</dbReference>
<dbReference type="InterPro" id="IPR012337">
    <property type="entry name" value="RNaseH-like_sf"/>
</dbReference>
<feature type="domain" description="Reverse transcriptase/retrotransposon-derived protein RNase H-like" evidence="3">
    <location>
        <begin position="195"/>
        <end position="284"/>
    </location>
</feature>
<dbReference type="InterPro" id="IPR050951">
    <property type="entry name" value="Retrovirus_Pol_polyprotein"/>
</dbReference>
<dbReference type="Pfam" id="PF13456">
    <property type="entry name" value="RVT_3"/>
    <property type="match status" value="1"/>
</dbReference>
<dbReference type="AlphaFoldDB" id="A0A225V2D0"/>
<dbReference type="InterPro" id="IPR036397">
    <property type="entry name" value="RNaseH_sf"/>
</dbReference>
<keyword evidence="4" id="KW-0548">Nucleotidyltransferase</keyword>
<dbReference type="EMBL" id="NBNE01008432">
    <property type="protein sequence ID" value="OWY99481.1"/>
    <property type="molecule type" value="Genomic_DNA"/>
</dbReference>
<evidence type="ECO:0000259" key="3">
    <source>
        <dbReference type="Pfam" id="PF17919"/>
    </source>
</evidence>
<dbReference type="Gene3D" id="3.30.70.270">
    <property type="match status" value="1"/>
</dbReference>
<sequence>MPFGLQNAPLNYQQMLDNCLWCFVRLPPEEAKADSEVLKLLGIKSENKVGRQELSPLTEDLTVFGGISPLLQSSDLFWDEVHDNAYGAETWDQISVVLSIAIRGISVSISKSEFGKIIISYRSHEIGAEGIRAKPKIAKGVWYLPFPTALKGALSFLGSLNYYNKFIENLAVVAAVLYELPDEQTRAGRGLEPAMEAFEILKQNIVSTPILRHPDRERPFIIILHAILWAVSAVLGQEYDEMIYPVRFTGRVLQDQALRHYQAEKKIVGLLSVLRVFYLMLVGNARLKVYTHYLVMRWLFKYKFLEGRCEKWTARLAPWSLEVHNIQNDEDGLASILGAGITLRDILDQIAKNLILAKDRMVSAPPINLEMLKSGFTWDVVAARRFHFEGISVNEAEYHGMVEDLKMVLDRGIRELIIVGDFRIAIQQAQGLIPCLNPGLQLLLDQFESPRKEFKSVRLVHVKREYHAAADYVTCPGIPWNF</sequence>
<dbReference type="Proteomes" id="UP000198211">
    <property type="component" value="Unassembled WGS sequence"/>
</dbReference>
<dbReference type="STRING" id="4795.A0A225V2D0"/>
<dbReference type="SUPFAM" id="SSF53098">
    <property type="entry name" value="Ribonuclease H-like"/>
    <property type="match status" value="1"/>
</dbReference>
<dbReference type="GO" id="GO:0004523">
    <property type="term" value="F:RNA-DNA hybrid ribonuclease activity"/>
    <property type="evidence" value="ECO:0007669"/>
    <property type="project" value="InterPro"/>
</dbReference>
<dbReference type="PANTHER" id="PTHR37984:SF5">
    <property type="entry name" value="PROTEIN NYNRIN-LIKE"/>
    <property type="match status" value="1"/>
</dbReference>
<protein>
    <submittedName>
        <fullName evidence="4">Reverse transcriptase</fullName>
    </submittedName>
</protein>
<evidence type="ECO:0000256" key="1">
    <source>
        <dbReference type="ARBA" id="ARBA00023268"/>
    </source>
</evidence>
<keyword evidence="5" id="KW-1185">Reference proteome</keyword>
<dbReference type="GO" id="GO:0003964">
    <property type="term" value="F:RNA-directed DNA polymerase activity"/>
    <property type="evidence" value="ECO:0007669"/>
    <property type="project" value="UniProtKB-KW"/>
</dbReference>
<dbReference type="OrthoDB" id="5807442at2759"/>
<dbReference type="InterPro" id="IPR041577">
    <property type="entry name" value="RT_RNaseH_2"/>
</dbReference>
<dbReference type="PANTHER" id="PTHR37984">
    <property type="entry name" value="PROTEIN CBG26694"/>
    <property type="match status" value="1"/>
</dbReference>
<keyword evidence="4" id="KW-0808">Transferase</keyword>
<feature type="domain" description="RNase H type-1" evidence="2">
    <location>
        <begin position="389"/>
        <end position="472"/>
    </location>
</feature>
<dbReference type="GO" id="GO:0003676">
    <property type="term" value="F:nucleic acid binding"/>
    <property type="evidence" value="ECO:0007669"/>
    <property type="project" value="InterPro"/>
</dbReference>
<dbReference type="InterPro" id="IPR043502">
    <property type="entry name" value="DNA/RNA_pol_sf"/>
</dbReference>
<dbReference type="SUPFAM" id="SSF56672">
    <property type="entry name" value="DNA/RNA polymerases"/>
    <property type="match status" value="1"/>
</dbReference>
<proteinExistence type="predicted"/>
<evidence type="ECO:0000259" key="2">
    <source>
        <dbReference type="Pfam" id="PF13456"/>
    </source>
</evidence>
<organism evidence="4 5">
    <name type="scientific">Phytophthora megakarya</name>
    <dbReference type="NCBI Taxonomy" id="4795"/>
    <lineage>
        <taxon>Eukaryota</taxon>
        <taxon>Sar</taxon>
        <taxon>Stramenopiles</taxon>
        <taxon>Oomycota</taxon>
        <taxon>Peronosporomycetes</taxon>
        <taxon>Peronosporales</taxon>
        <taxon>Peronosporaceae</taxon>
        <taxon>Phytophthora</taxon>
    </lineage>
</organism>
<reference evidence="5" key="1">
    <citation type="submission" date="2017-03" db="EMBL/GenBank/DDBJ databases">
        <title>Phytopthora megakarya and P. palmivora, two closely related causual agents of cacao black pod achieved similar genome size and gene model numbers by different mechanisms.</title>
        <authorList>
            <person name="Ali S."/>
            <person name="Shao J."/>
            <person name="Larry D.J."/>
            <person name="Kronmiller B."/>
            <person name="Shen D."/>
            <person name="Strem M.D."/>
            <person name="Melnick R.L."/>
            <person name="Guiltinan M.J."/>
            <person name="Tyler B.M."/>
            <person name="Meinhardt L.W."/>
            <person name="Bailey B.A."/>
        </authorList>
    </citation>
    <scope>NUCLEOTIDE SEQUENCE [LARGE SCALE GENOMIC DNA]</scope>
    <source>
        <strain evidence="5">zdho120</strain>
    </source>
</reference>
<evidence type="ECO:0000313" key="5">
    <source>
        <dbReference type="Proteomes" id="UP000198211"/>
    </source>
</evidence>
<comment type="caution">
    <text evidence="4">The sequence shown here is derived from an EMBL/GenBank/DDBJ whole genome shotgun (WGS) entry which is preliminary data.</text>
</comment>
<keyword evidence="1" id="KW-0511">Multifunctional enzyme</keyword>